<keyword evidence="2" id="KW-1185">Reference proteome</keyword>
<evidence type="ECO:0000313" key="1">
    <source>
        <dbReference type="EMBL" id="KAA8550322.1"/>
    </source>
</evidence>
<protein>
    <submittedName>
        <fullName evidence="1">Uncharacterized protein</fullName>
    </submittedName>
</protein>
<dbReference type="OrthoDB" id="1828717at2759"/>
<proteinExistence type="predicted"/>
<reference evidence="1 2" key="1">
    <citation type="submission" date="2019-09" db="EMBL/GenBank/DDBJ databases">
        <title>A chromosome-level genome assembly of the Chinese tupelo Nyssa sinensis.</title>
        <authorList>
            <person name="Yang X."/>
            <person name="Kang M."/>
            <person name="Yang Y."/>
            <person name="Xiong H."/>
            <person name="Wang M."/>
            <person name="Zhang Z."/>
            <person name="Wang Z."/>
            <person name="Wu H."/>
            <person name="Ma T."/>
            <person name="Liu J."/>
            <person name="Xi Z."/>
        </authorList>
    </citation>
    <scope>NUCLEOTIDE SEQUENCE [LARGE SCALE GENOMIC DNA]</scope>
    <source>
        <strain evidence="1">J267</strain>
        <tissue evidence="1">Leaf</tissue>
    </source>
</reference>
<dbReference type="AlphaFoldDB" id="A0A5J5C8K2"/>
<name>A0A5J5C8K2_9ASTE</name>
<dbReference type="Proteomes" id="UP000325577">
    <property type="component" value="Linkage Group LG0"/>
</dbReference>
<sequence>MVGGTTNEALKDRVTCLENFVGVLDSDGAIALSVQTEQHTIELVDLRKIIDDFMTKMSAKITIIIEDVVSLENVVKINLKCLEDDVAFVKNSVPAHFGAIGEEYVAALSTLQTDLL</sequence>
<evidence type="ECO:0000313" key="2">
    <source>
        <dbReference type="Proteomes" id="UP000325577"/>
    </source>
</evidence>
<gene>
    <name evidence="1" type="ORF">F0562_002006</name>
</gene>
<dbReference type="EMBL" id="CM018031">
    <property type="protein sequence ID" value="KAA8550322.1"/>
    <property type="molecule type" value="Genomic_DNA"/>
</dbReference>
<organism evidence="1 2">
    <name type="scientific">Nyssa sinensis</name>
    <dbReference type="NCBI Taxonomy" id="561372"/>
    <lineage>
        <taxon>Eukaryota</taxon>
        <taxon>Viridiplantae</taxon>
        <taxon>Streptophyta</taxon>
        <taxon>Embryophyta</taxon>
        <taxon>Tracheophyta</taxon>
        <taxon>Spermatophyta</taxon>
        <taxon>Magnoliopsida</taxon>
        <taxon>eudicotyledons</taxon>
        <taxon>Gunneridae</taxon>
        <taxon>Pentapetalae</taxon>
        <taxon>asterids</taxon>
        <taxon>Cornales</taxon>
        <taxon>Nyssaceae</taxon>
        <taxon>Nyssa</taxon>
    </lineage>
</organism>
<accession>A0A5J5C8K2</accession>